<accession>X1D8Y6</accession>
<sequence>LNYVNLKLEFINPEMFERVKTNGKNFVGKYL</sequence>
<reference evidence="1" key="1">
    <citation type="journal article" date="2014" name="Front. Microbiol.">
        <title>High frequency of phylogenetically diverse reductive dehalogenase-homologous genes in deep subseafloor sedimentary metagenomes.</title>
        <authorList>
            <person name="Kawai M."/>
            <person name="Futagami T."/>
            <person name="Toyoda A."/>
            <person name="Takaki Y."/>
            <person name="Nishi S."/>
            <person name="Hori S."/>
            <person name="Arai W."/>
            <person name="Tsubouchi T."/>
            <person name="Morono Y."/>
            <person name="Uchiyama I."/>
            <person name="Ito T."/>
            <person name="Fujiyama A."/>
            <person name="Inagaki F."/>
            <person name="Takami H."/>
        </authorList>
    </citation>
    <scope>NUCLEOTIDE SEQUENCE</scope>
    <source>
        <strain evidence="1">Expedition CK06-06</strain>
    </source>
</reference>
<gene>
    <name evidence="1" type="ORF">S01H4_56985</name>
</gene>
<evidence type="ECO:0000313" key="1">
    <source>
        <dbReference type="EMBL" id="GAH17236.1"/>
    </source>
</evidence>
<protein>
    <submittedName>
        <fullName evidence="1">Uncharacterized protein</fullName>
    </submittedName>
</protein>
<name>X1D8Y6_9ZZZZ</name>
<organism evidence="1">
    <name type="scientific">marine sediment metagenome</name>
    <dbReference type="NCBI Taxonomy" id="412755"/>
    <lineage>
        <taxon>unclassified sequences</taxon>
        <taxon>metagenomes</taxon>
        <taxon>ecological metagenomes</taxon>
    </lineage>
</organism>
<dbReference type="EMBL" id="BART01033092">
    <property type="protein sequence ID" value="GAH17236.1"/>
    <property type="molecule type" value="Genomic_DNA"/>
</dbReference>
<feature type="non-terminal residue" evidence="1">
    <location>
        <position position="1"/>
    </location>
</feature>
<dbReference type="AlphaFoldDB" id="X1D8Y6"/>
<proteinExistence type="predicted"/>
<comment type="caution">
    <text evidence="1">The sequence shown here is derived from an EMBL/GenBank/DDBJ whole genome shotgun (WGS) entry which is preliminary data.</text>
</comment>